<dbReference type="SUPFAM" id="SSF52540">
    <property type="entry name" value="P-loop containing nucleoside triphosphate hydrolases"/>
    <property type="match status" value="1"/>
</dbReference>
<accession>A0A0D6PED0</accession>
<keyword evidence="2" id="KW-1185">Reference proteome</keyword>
<dbReference type="EMBL" id="BANC01000018">
    <property type="protein sequence ID" value="GAN79209.1"/>
    <property type="molecule type" value="Genomic_DNA"/>
</dbReference>
<dbReference type="OrthoDB" id="13869at2"/>
<dbReference type="RefSeq" id="WP_048877674.1">
    <property type="nucleotide sequence ID" value="NZ_BANC01000018.1"/>
</dbReference>
<name>A0A0D6PED0_9PROT</name>
<sequence length="285" mass="31704">MTVQTAQKPYFIVLGNEKGGSGKSTTSIHIIVSLLRDGYRVGAMDLDARQGTLAGTLAARKAFVERKGIELPVPDFRPVFRSTLDTRQEAEEEERARFDEAATELVEGGAEVIVADCPGSDNFLSRYGHSFADTLITPINDSFVDFSMLAKVDPDNHDIIQPSIYSEMVWEARKSRFTRDRGKIDWMVMRNRLAAVEARNKRDVGETLESLAKRIGFRTLKGFGERVIFRELYLQGLTLMDVREANVGIAMGLSHIAARNEVRALISAIKLPPVRKQEAGAEMVA</sequence>
<dbReference type="InterPro" id="IPR015223">
    <property type="entry name" value="MipZ"/>
</dbReference>
<dbReference type="AlphaFoldDB" id="A0A0D6PED0"/>
<dbReference type="STRING" id="1120923.SAMN02746095_01567"/>
<dbReference type="Pfam" id="PF09140">
    <property type="entry name" value="MipZ"/>
    <property type="match status" value="1"/>
</dbReference>
<dbReference type="InterPro" id="IPR027417">
    <property type="entry name" value="P-loop_NTPase"/>
</dbReference>
<organism evidence="1 2">
    <name type="scientific">Acidocella aminolytica 101 = DSM 11237</name>
    <dbReference type="NCBI Taxonomy" id="1120923"/>
    <lineage>
        <taxon>Bacteria</taxon>
        <taxon>Pseudomonadati</taxon>
        <taxon>Pseudomonadota</taxon>
        <taxon>Alphaproteobacteria</taxon>
        <taxon>Acetobacterales</taxon>
        <taxon>Acidocellaceae</taxon>
        <taxon>Acidocella</taxon>
    </lineage>
</organism>
<evidence type="ECO:0000313" key="1">
    <source>
        <dbReference type="EMBL" id="GAN79209.1"/>
    </source>
</evidence>
<evidence type="ECO:0000313" key="2">
    <source>
        <dbReference type="Proteomes" id="UP000032668"/>
    </source>
</evidence>
<dbReference type="InterPro" id="IPR050678">
    <property type="entry name" value="DNA_Partitioning_ATPase"/>
</dbReference>
<gene>
    <name evidence="1" type="ORF">Aam_018_033</name>
</gene>
<proteinExistence type="predicted"/>
<dbReference type="PANTHER" id="PTHR13696:SF96">
    <property type="entry name" value="COBQ_COBB_MIND_PARA NUCLEOTIDE BINDING DOMAIN-CONTAINING PROTEIN"/>
    <property type="match status" value="1"/>
</dbReference>
<dbReference type="CDD" id="cd02042">
    <property type="entry name" value="ParAB_family"/>
    <property type="match status" value="1"/>
</dbReference>
<dbReference type="PANTHER" id="PTHR13696">
    <property type="entry name" value="P-LOOP CONTAINING NUCLEOSIDE TRIPHOSPHATE HYDROLASE"/>
    <property type="match status" value="1"/>
</dbReference>
<dbReference type="Gene3D" id="3.40.50.300">
    <property type="entry name" value="P-loop containing nucleotide triphosphate hydrolases"/>
    <property type="match status" value="1"/>
</dbReference>
<comment type="caution">
    <text evidence="1">The sequence shown here is derived from an EMBL/GenBank/DDBJ whole genome shotgun (WGS) entry which is preliminary data.</text>
</comment>
<reference evidence="1 2" key="1">
    <citation type="submission" date="2012-11" db="EMBL/GenBank/DDBJ databases">
        <title>Whole genome sequence of Acidocella aminolytica 101 = DSM 11237.</title>
        <authorList>
            <person name="Azuma Y."/>
            <person name="Higashiura N."/>
            <person name="Hirakawa H."/>
            <person name="Matsushita K."/>
        </authorList>
    </citation>
    <scope>NUCLEOTIDE SEQUENCE [LARGE SCALE GENOMIC DNA]</scope>
    <source>
        <strain evidence="2">101 / DSM 11237</strain>
    </source>
</reference>
<dbReference type="Proteomes" id="UP000032668">
    <property type="component" value="Unassembled WGS sequence"/>
</dbReference>
<protein>
    <submittedName>
        <fullName evidence="1">ATPase MipZ</fullName>
    </submittedName>
</protein>